<organism evidence="15 16">
    <name type="scientific">Pueribacillus theae</name>
    <dbReference type="NCBI Taxonomy" id="2171751"/>
    <lineage>
        <taxon>Bacteria</taxon>
        <taxon>Bacillati</taxon>
        <taxon>Bacillota</taxon>
        <taxon>Bacilli</taxon>
        <taxon>Bacillales</taxon>
        <taxon>Bacillaceae</taxon>
        <taxon>Pueribacillus</taxon>
    </lineage>
</organism>
<dbReference type="InterPro" id="IPR004101">
    <property type="entry name" value="Mur_ligase_C"/>
</dbReference>
<dbReference type="EMBL" id="QCZG01000001">
    <property type="protein sequence ID" value="PWA13406.1"/>
    <property type="molecule type" value="Genomic_DNA"/>
</dbReference>
<dbReference type="SUPFAM" id="SSF63418">
    <property type="entry name" value="MurE/MurF N-terminal domain"/>
    <property type="match status" value="1"/>
</dbReference>
<evidence type="ECO:0000256" key="11">
    <source>
        <dbReference type="RuleBase" id="RU004136"/>
    </source>
</evidence>
<dbReference type="InterPro" id="IPR005863">
    <property type="entry name" value="UDP-N-AcMur_synth"/>
</dbReference>
<keyword evidence="16" id="KW-1185">Reference proteome</keyword>
<protein>
    <recommendedName>
        <fullName evidence="10 11">UDP-N-acetylmuramoyl-tripeptide--D-alanyl-D-alanine ligase</fullName>
        <ecNumber evidence="10 11">6.3.2.10</ecNumber>
    </recommendedName>
    <alternativeName>
        <fullName evidence="10">D-alanyl-D-alanine-adding enzyme</fullName>
    </alternativeName>
</protein>
<dbReference type="InterPro" id="IPR035911">
    <property type="entry name" value="MurE/MurF_N"/>
</dbReference>
<evidence type="ECO:0000259" key="14">
    <source>
        <dbReference type="Pfam" id="PF08245"/>
    </source>
</evidence>
<dbReference type="InterPro" id="IPR013221">
    <property type="entry name" value="Mur_ligase_cen"/>
</dbReference>
<keyword evidence="1 10" id="KW-0963">Cytoplasm</keyword>
<keyword evidence="5 10" id="KW-0067">ATP-binding</keyword>
<evidence type="ECO:0000256" key="6">
    <source>
        <dbReference type="ARBA" id="ARBA00022960"/>
    </source>
</evidence>
<feature type="domain" description="Mur ligase N-terminal catalytic" evidence="12">
    <location>
        <begin position="25"/>
        <end position="97"/>
    </location>
</feature>
<evidence type="ECO:0000256" key="4">
    <source>
        <dbReference type="ARBA" id="ARBA00022741"/>
    </source>
</evidence>
<comment type="similarity">
    <text evidence="10">Belongs to the MurCDEF family. MurF subfamily.</text>
</comment>
<dbReference type="RefSeq" id="WP_116552911.1">
    <property type="nucleotide sequence ID" value="NZ_QCZG01000001.1"/>
</dbReference>
<keyword evidence="7 10" id="KW-0573">Peptidoglycan synthesis</keyword>
<dbReference type="Gene3D" id="3.90.190.20">
    <property type="entry name" value="Mur ligase, C-terminal domain"/>
    <property type="match status" value="1"/>
</dbReference>
<dbReference type="Gene3D" id="3.40.1390.10">
    <property type="entry name" value="MurE/MurF, N-terminal domain"/>
    <property type="match status" value="1"/>
</dbReference>
<dbReference type="Pfam" id="PF01225">
    <property type="entry name" value="Mur_ligase"/>
    <property type="match status" value="1"/>
</dbReference>
<keyword evidence="2 10" id="KW-0436">Ligase</keyword>
<dbReference type="GO" id="GO:0008360">
    <property type="term" value="P:regulation of cell shape"/>
    <property type="evidence" value="ECO:0007669"/>
    <property type="project" value="UniProtKB-KW"/>
</dbReference>
<gene>
    <name evidence="10" type="primary">murF</name>
    <name evidence="15" type="ORF">DCC39_00500</name>
</gene>
<dbReference type="GO" id="GO:0005524">
    <property type="term" value="F:ATP binding"/>
    <property type="evidence" value="ECO:0007669"/>
    <property type="project" value="UniProtKB-UniRule"/>
</dbReference>
<evidence type="ECO:0000256" key="5">
    <source>
        <dbReference type="ARBA" id="ARBA00022840"/>
    </source>
</evidence>
<dbReference type="InterPro" id="IPR000713">
    <property type="entry name" value="Mur_ligase_N"/>
</dbReference>
<keyword evidence="8 10" id="KW-0131">Cell cycle</keyword>
<reference evidence="15 16" key="1">
    <citation type="submission" date="2018-04" db="EMBL/GenBank/DDBJ databases">
        <title>Camelliibacillus theae gen. nov., sp. nov., isolated from Pu'er tea.</title>
        <authorList>
            <person name="Niu L."/>
        </authorList>
    </citation>
    <scope>NUCLEOTIDE SEQUENCE [LARGE SCALE GENOMIC DNA]</scope>
    <source>
        <strain evidence="15 16">T8</strain>
    </source>
</reference>
<feature type="binding site" evidence="10">
    <location>
        <begin position="114"/>
        <end position="120"/>
    </location>
    <ligand>
        <name>ATP</name>
        <dbReference type="ChEBI" id="CHEBI:30616"/>
    </ligand>
</feature>
<dbReference type="OrthoDB" id="9801978at2"/>
<dbReference type="GO" id="GO:0008766">
    <property type="term" value="F:UDP-N-acetylmuramoylalanyl-D-glutamyl-2,6-diaminopimelate-D-alanyl-D-alanine ligase activity"/>
    <property type="evidence" value="ECO:0007669"/>
    <property type="project" value="RHEA"/>
</dbReference>
<evidence type="ECO:0000256" key="7">
    <source>
        <dbReference type="ARBA" id="ARBA00022984"/>
    </source>
</evidence>
<dbReference type="GO" id="GO:0009252">
    <property type="term" value="P:peptidoglycan biosynthetic process"/>
    <property type="evidence" value="ECO:0007669"/>
    <property type="project" value="UniProtKB-UniRule"/>
</dbReference>
<comment type="pathway">
    <text evidence="10 11">Cell wall biogenesis; peptidoglycan biosynthesis.</text>
</comment>
<name>A0A2U1K7A4_9BACI</name>
<dbReference type="UniPathway" id="UPA00219"/>
<comment type="subcellular location">
    <subcellularLocation>
        <location evidence="10 11">Cytoplasm</location>
    </subcellularLocation>
</comment>
<evidence type="ECO:0000256" key="9">
    <source>
        <dbReference type="ARBA" id="ARBA00023316"/>
    </source>
</evidence>
<dbReference type="SUPFAM" id="SSF53244">
    <property type="entry name" value="MurD-like peptide ligases, peptide-binding domain"/>
    <property type="match status" value="1"/>
</dbReference>
<comment type="catalytic activity">
    <reaction evidence="10 11">
        <text>D-alanyl-D-alanine + UDP-N-acetyl-alpha-D-muramoyl-L-alanyl-gamma-D-glutamyl-meso-2,6-diaminopimelate + ATP = UDP-N-acetyl-alpha-D-muramoyl-L-alanyl-gamma-D-glutamyl-meso-2,6-diaminopimeloyl-D-alanyl-D-alanine + ADP + phosphate + H(+)</text>
        <dbReference type="Rhea" id="RHEA:28374"/>
        <dbReference type="ChEBI" id="CHEBI:15378"/>
        <dbReference type="ChEBI" id="CHEBI:30616"/>
        <dbReference type="ChEBI" id="CHEBI:43474"/>
        <dbReference type="ChEBI" id="CHEBI:57822"/>
        <dbReference type="ChEBI" id="CHEBI:61386"/>
        <dbReference type="ChEBI" id="CHEBI:83905"/>
        <dbReference type="ChEBI" id="CHEBI:456216"/>
        <dbReference type="EC" id="6.3.2.10"/>
    </reaction>
</comment>
<keyword evidence="6 10" id="KW-0133">Cell shape</keyword>
<evidence type="ECO:0000256" key="1">
    <source>
        <dbReference type="ARBA" id="ARBA00022490"/>
    </source>
</evidence>
<evidence type="ECO:0000256" key="2">
    <source>
        <dbReference type="ARBA" id="ARBA00022598"/>
    </source>
</evidence>
<evidence type="ECO:0000256" key="10">
    <source>
        <dbReference type="HAMAP-Rule" id="MF_02019"/>
    </source>
</evidence>
<evidence type="ECO:0000256" key="8">
    <source>
        <dbReference type="ARBA" id="ARBA00023306"/>
    </source>
</evidence>
<evidence type="ECO:0000259" key="12">
    <source>
        <dbReference type="Pfam" id="PF01225"/>
    </source>
</evidence>
<dbReference type="EC" id="6.3.2.10" evidence="10 11"/>
<evidence type="ECO:0000259" key="13">
    <source>
        <dbReference type="Pfam" id="PF02875"/>
    </source>
</evidence>
<dbReference type="GO" id="GO:0047480">
    <property type="term" value="F:UDP-N-acetylmuramoyl-tripeptide-D-alanyl-D-alanine ligase activity"/>
    <property type="evidence" value="ECO:0007669"/>
    <property type="project" value="UniProtKB-UniRule"/>
</dbReference>
<evidence type="ECO:0000256" key="3">
    <source>
        <dbReference type="ARBA" id="ARBA00022618"/>
    </source>
</evidence>
<keyword evidence="9 10" id="KW-0961">Cell wall biogenesis/degradation</keyword>
<dbReference type="Gene3D" id="3.40.1190.10">
    <property type="entry name" value="Mur-like, catalytic domain"/>
    <property type="match status" value="1"/>
</dbReference>
<dbReference type="SUPFAM" id="SSF53623">
    <property type="entry name" value="MurD-like peptide ligases, catalytic domain"/>
    <property type="match status" value="1"/>
</dbReference>
<dbReference type="InterPro" id="IPR036565">
    <property type="entry name" value="Mur-like_cat_sf"/>
</dbReference>
<sequence>MNQPLSFFESLGELVNGKSNDSRQIECIFINSRQQVRSGLFIPIKGERFDGHDFLLQAISNGAVASYWNKDKLLPPGLPMDFPIILVEDTTIALQKTAERYLSMVKPYVVAITGSNGKTTTKDLISSLVEQQFHSFKTMGNYNNHIGMPLTILSMKEDCEVLILEMGMSHLGEISFLSRLAKPDYAVITNIGESHLEQLGSREKIAEAKMEIRDGLKSDGVTVMDGDEPILKPIANETNVITCGYGSNCDVVIKNVSGNEDGQFFTLNHEETKFYLPLLGKHNIKNAVYAIVIARKLGISDLNIQKGLKNTTLTAMRLQRIKGKNDSLLINDAYNASPSSMKAGIESLELLTEYNNKVAVLGDMYELGEKEKELHQSVANSIGENVQTVICVGEKGKWIGEALQERKWNGTVILCETKEDAESHLEPLLTSETVVLFKASRGMKLETLIDKVRLP</sequence>
<evidence type="ECO:0000313" key="15">
    <source>
        <dbReference type="EMBL" id="PWA13406.1"/>
    </source>
</evidence>
<dbReference type="AlphaFoldDB" id="A0A2U1K7A4"/>
<dbReference type="Pfam" id="PF08245">
    <property type="entry name" value="Mur_ligase_M"/>
    <property type="match status" value="1"/>
</dbReference>
<accession>A0A2U1K7A4</accession>
<evidence type="ECO:0000313" key="16">
    <source>
        <dbReference type="Proteomes" id="UP000245998"/>
    </source>
</evidence>
<dbReference type="GO" id="GO:0071555">
    <property type="term" value="P:cell wall organization"/>
    <property type="evidence" value="ECO:0007669"/>
    <property type="project" value="UniProtKB-KW"/>
</dbReference>
<dbReference type="HAMAP" id="MF_02019">
    <property type="entry name" value="MurF"/>
    <property type="match status" value="1"/>
</dbReference>
<dbReference type="Pfam" id="PF02875">
    <property type="entry name" value="Mur_ligase_C"/>
    <property type="match status" value="1"/>
</dbReference>
<dbReference type="PANTHER" id="PTHR43024">
    <property type="entry name" value="UDP-N-ACETYLMURAMOYL-TRIPEPTIDE--D-ALANYL-D-ALANINE LIGASE"/>
    <property type="match status" value="1"/>
</dbReference>
<keyword evidence="3 10" id="KW-0132">Cell division</keyword>
<proteinExistence type="inferred from homology"/>
<feature type="domain" description="Mur ligase C-terminal" evidence="13">
    <location>
        <begin position="316"/>
        <end position="441"/>
    </location>
</feature>
<feature type="domain" description="Mur ligase central" evidence="14">
    <location>
        <begin position="112"/>
        <end position="294"/>
    </location>
</feature>
<dbReference type="InterPro" id="IPR036615">
    <property type="entry name" value="Mur_ligase_C_dom_sf"/>
</dbReference>
<dbReference type="NCBIfam" id="TIGR01143">
    <property type="entry name" value="murF"/>
    <property type="match status" value="1"/>
</dbReference>
<keyword evidence="4 10" id="KW-0547">Nucleotide-binding</keyword>
<comment type="caution">
    <text evidence="15">The sequence shown here is derived from an EMBL/GenBank/DDBJ whole genome shotgun (WGS) entry which is preliminary data.</text>
</comment>
<dbReference type="PANTHER" id="PTHR43024:SF1">
    <property type="entry name" value="UDP-N-ACETYLMURAMOYL-TRIPEPTIDE--D-ALANYL-D-ALANINE LIGASE"/>
    <property type="match status" value="1"/>
</dbReference>
<dbReference type="InterPro" id="IPR051046">
    <property type="entry name" value="MurCDEF_CellWall_CoF430Synth"/>
</dbReference>
<dbReference type="GO" id="GO:0051301">
    <property type="term" value="P:cell division"/>
    <property type="evidence" value="ECO:0007669"/>
    <property type="project" value="UniProtKB-KW"/>
</dbReference>
<dbReference type="Proteomes" id="UP000245998">
    <property type="component" value="Unassembled WGS sequence"/>
</dbReference>
<comment type="function">
    <text evidence="10 11">Involved in cell wall formation. Catalyzes the final step in the synthesis of UDP-N-acetylmuramoyl-pentapeptide, the precursor of murein.</text>
</comment>
<dbReference type="GO" id="GO:0005737">
    <property type="term" value="C:cytoplasm"/>
    <property type="evidence" value="ECO:0007669"/>
    <property type="project" value="UniProtKB-SubCell"/>
</dbReference>